<keyword evidence="3" id="KW-0315">Glutamine amidotransferase</keyword>
<keyword evidence="2" id="KW-0061">Asparagine biosynthesis</keyword>
<protein>
    <recommendedName>
        <fullName evidence="9">Glutamine amidotransferase type-2 domain-containing protein</fullName>
    </recommendedName>
</protein>
<dbReference type="PANTHER" id="PTHR45937:SF1">
    <property type="entry name" value="ASPARAGINE SYNTHETASE DOMAIN-CONTAINING PROTEIN 1"/>
    <property type="match status" value="1"/>
</dbReference>
<accession>A0ABP0ZN02</accession>
<dbReference type="InterPro" id="IPR014729">
    <property type="entry name" value="Rossmann-like_a/b/a_fold"/>
</dbReference>
<dbReference type="Pfam" id="PF13537">
    <property type="entry name" value="GATase_7"/>
    <property type="match status" value="1"/>
</dbReference>
<evidence type="ECO:0000259" key="6">
    <source>
        <dbReference type="Pfam" id="PF13537"/>
    </source>
</evidence>
<evidence type="ECO:0000256" key="2">
    <source>
        <dbReference type="ARBA" id="ARBA00022888"/>
    </source>
</evidence>
<dbReference type="InterPro" id="IPR029055">
    <property type="entry name" value="Ntn_hydrolases_N"/>
</dbReference>
<evidence type="ECO:0000256" key="1">
    <source>
        <dbReference type="ARBA" id="ARBA00022605"/>
    </source>
</evidence>
<dbReference type="Gene3D" id="3.40.50.620">
    <property type="entry name" value="HUPs"/>
    <property type="match status" value="1"/>
</dbReference>
<dbReference type="GeneID" id="92208943"/>
<evidence type="ECO:0008006" key="9">
    <source>
        <dbReference type="Google" id="ProtNLM"/>
    </source>
</evidence>
<dbReference type="PANTHER" id="PTHR45937">
    <property type="entry name" value="ASPARAGINE SYNTHETASE DOMAIN-CONTAINING PROTEIN 1"/>
    <property type="match status" value="1"/>
</dbReference>
<dbReference type="Proteomes" id="UP001497383">
    <property type="component" value="Chromosome 4"/>
</dbReference>
<feature type="domain" description="Asparagine synthetase" evidence="5">
    <location>
        <begin position="523"/>
        <end position="629"/>
    </location>
</feature>
<dbReference type="Pfam" id="PF00733">
    <property type="entry name" value="Asn_synthase"/>
    <property type="match status" value="1"/>
</dbReference>
<dbReference type="InterPro" id="IPR001962">
    <property type="entry name" value="Asn_synthase"/>
</dbReference>
<dbReference type="EMBL" id="OZ022408">
    <property type="protein sequence ID" value="CAK9439647.1"/>
    <property type="molecule type" value="Genomic_DNA"/>
</dbReference>
<evidence type="ECO:0000313" key="7">
    <source>
        <dbReference type="EMBL" id="CAK9439647.1"/>
    </source>
</evidence>
<dbReference type="InterPro" id="IPR017932">
    <property type="entry name" value="GATase_2_dom"/>
</dbReference>
<evidence type="ECO:0000313" key="8">
    <source>
        <dbReference type="Proteomes" id="UP001497383"/>
    </source>
</evidence>
<reference evidence="7 8" key="1">
    <citation type="submission" date="2024-03" db="EMBL/GenBank/DDBJ databases">
        <authorList>
            <person name="Brejova B."/>
        </authorList>
    </citation>
    <scope>NUCLEOTIDE SEQUENCE [LARGE SCALE GENOMIC DNA]</scope>
    <source>
        <strain evidence="7 8">CBS 14171</strain>
    </source>
</reference>
<dbReference type="CDD" id="cd01991">
    <property type="entry name" value="Asn_synthase_B_C"/>
    <property type="match status" value="1"/>
</dbReference>
<keyword evidence="8" id="KW-1185">Reference proteome</keyword>
<evidence type="ECO:0000259" key="5">
    <source>
        <dbReference type="Pfam" id="PF00733"/>
    </source>
</evidence>
<feature type="region of interest" description="Disordered" evidence="4">
    <location>
        <begin position="102"/>
        <end position="121"/>
    </location>
</feature>
<keyword evidence="1" id="KW-0028">Amino-acid biosynthesis</keyword>
<dbReference type="InterPro" id="IPR051857">
    <property type="entry name" value="Asn_synthetase_domain"/>
</dbReference>
<gene>
    <name evidence="7" type="ORF">LODBEIA_P37470</name>
</gene>
<feature type="compositionally biased region" description="Basic and acidic residues" evidence="4">
    <location>
        <begin position="102"/>
        <end position="112"/>
    </location>
</feature>
<dbReference type="SUPFAM" id="SSF56235">
    <property type="entry name" value="N-terminal nucleophile aminohydrolases (Ntn hydrolases)"/>
    <property type="match status" value="1"/>
</dbReference>
<feature type="domain" description="Glutamine amidotransferase type-2" evidence="6">
    <location>
        <begin position="164"/>
        <end position="263"/>
    </location>
</feature>
<proteinExistence type="predicted"/>
<sequence length="646" mass="74386">MCGILLRVSKPHLGKPLCIPDLHTVGNCKVWETTDSDTIKKFLQHGEKIQPLTPRQLVKLNSLDKLRELTKQLARIKNNVKISLEDKEQQVHDVQRQIDAISREDEVEMTKDNDDDDDDDDMDSLIYKTSNRGPDCLNYTQFDLDNNYTFQSFSAILSLRQPFTKQPIMEDQFVLQFNGELYNRECLHSNDTQFITTLLDTNIQRFDRRKAVLTTLNQLQGEWAIILVDLKEKIVYFGRDRVGKRSLCFELRDGDGQLTISSNSTVRSQECRNAVYEYSLCLETMTIHKSDSVLPDPIFADTNVNKETILDELYNRLKLSAKIRQESIHPLKSTYAPNESAMAVLFSGGLDCTIIARLICELISDGHTGLDLLTVGFDNPRTSQAPDSSPDRKLATKSWFHLCKMFPQLQINLVEINVDYQNWLMHKSRVRELMYPCNTEMDLSIAIAFYFAASNLPELTTMKQLVNHDVAWEQFAQTPHAYIQETQNYISNSKVLFSGLGADELFAGYSRHEGIFNTINELNYHDLARSLIHDIQVIHERNLGRDDRVMSCWGKELRYPYLDEIFIDWTISTVPANLKFKYSMTKDKRGKDRIVPIRKYILRELAEKKLNMPWVAHELKRAIQFGAKSAKLEIGQSKSKGNDSLS</sequence>
<organism evidence="7 8">
    <name type="scientific">Lodderomyces beijingensis</name>
    <dbReference type="NCBI Taxonomy" id="1775926"/>
    <lineage>
        <taxon>Eukaryota</taxon>
        <taxon>Fungi</taxon>
        <taxon>Dikarya</taxon>
        <taxon>Ascomycota</taxon>
        <taxon>Saccharomycotina</taxon>
        <taxon>Pichiomycetes</taxon>
        <taxon>Debaryomycetaceae</taxon>
        <taxon>Candida/Lodderomyces clade</taxon>
        <taxon>Lodderomyces</taxon>
    </lineage>
</organism>
<evidence type="ECO:0000256" key="4">
    <source>
        <dbReference type="SAM" id="MobiDB-lite"/>
    </source>
</evidence>
<dbReference type="RefSeq" id="XP_066830685.1">
    <property type="nucleotide sequence ID" value="XM_066973891.1"/>
</dbReference>
<name>A0ABP0ZN02_9ASCO</name>
<dbReference type="Gene3D" id="3.60.20.10">
    <property type="entry name" value="Glutamine Phosphoribosylpyrophosphate, subunit 1, domain 1"/>
    <property type="match status" value="1"/>
</dbReference>
<dbReference type="SUPFAM" id="SSF52402">
    <property type="entry name" value="Adenine nucleotide alpha hydrolases-like"/>
    <property type="match status" value="1"/>
</dbReference>
<evidence type="ECO:0000256" key="3">
    <source>
        <dbReference type="ARBA" id="ARBA00022962"/>
    </source>
</evidence>